<evidence type="ECO:0000256" key="2">
    <source>
        <dbReference type="ARBA" id="ARBA00022794"/>
    </source>
</evidence>
<keyword evidence="2" id="KW-0970">Cilium biogenesis/degradation</keyword>
<dbReference type="STRING" id="5888.A0CUY3"/>
<dbReference type="HOGENOM" id="CLU_046867_0_0_1"/>
<dbReference type="PANTHER" id="PTHR15654:SF2">
    <property type="entry name" value="COILED-COIL DOMAIN-CONTAINING PROTEIN 113"/>
    <property type="match status" value="1"/>
</dbReference>
<dbReference type="KEGG" id="ptm:GSPATT00010768001"/>
<dbReference type="InterPro" id="IPR051885">
    <property type="entry name" value="CC_CF"/>
</dbReference>
<dbReference type="InterPro" id="IPR025254">
    <property type="entry name" value="CCDC113/CCDC96_CC"/>
</dbReference>
<comment type="similarity">
    <text evidence="5">Belongs to the CFAP263 family.</text>
</comment>
<evidence type="ECO:0000259" key="9">
    <source>
        <dbReference type="Pfam" id="PF13870"/>
    </source>
</evidence>
<accession>A0CUY3</accession>
<evidence type="ECO:0000256" key="5">
    <source>
        <dbReference type="ARBA" id="ARBA00044506"/>
    </source>
</evidence>
<protein>
    <recommendedName>
        <fullName evidence="6">Cilia- and flagella-associated protein 263</fullName>
    </recommendedName>
</protein>
<evidence type="ECO:0000256" key="8">
    <source>
        <dbReference type="SAM" id="MobiDB-lite"/>
    </source>
</evidence>
<feature type="region of interest" description="Disordered" evidence="8">
    <location>
        <begin position="53"/>
        <end position="72"/>
    </location>
</feature>
<evidence type="ECO:0000256" key="1">
    <source>
        <dbReference type="ARBA" id="ARBA00004138"/>
    </source>
</evidence>
<feature type="domain" description="CCDC113/CCDC96 coiled-coil" evidence="9">
    <location>
        <begin position="174"/>
        <end position="353"/>
    </location>
</feature>
<name>A0CUY3_PARTE</name>
<dbReference type="OrthoDB" id="10259713at2759"/>
<dbReference type="PANTHER" id="PTHR15654">
    <property type="entry name" value="COILED-COIL DOMAIN-CONTAINING PROTEIN 113-RELATED"/>
    <property type="match status" value="1"/>
</dbReference>
<dbReference type="OMA" id="MFESFIC"/>
<gene>
    <name evidence="10" type="ORF">GSPATT00010768001</name>
</gene>
<organism evidence="10 11">
    <name type="scientific">Paramecium tetraurelia</name>
    <dbReference type="NCBI Taxonomy" id="5888"/>
    <lineage>
        <taxon>Eukaryota</taxon>
        <taxon>Sar</taxon>
        <taxon>Alveolata</taxon>
        <taxon>Ciliophora</taxon>
        <taxon>Intramacronucleata</taxon>
        <taxon>Oligohymenophorea</taxon>
        <taxon>Peniculida</taxon>
        <taxon>Parameciidae</taxon>
        <taxon>Paramecium</taxon>
    </lineage>
</organism>
<dbReference type="InParanoid" id="A0CUY3"/>
<proteinExistence type="inferred from homology"/>
<evidence type="ECO:0000256" key="3">
    <source>
        <dbReference type="ARBA" id="ARBA00023054"/>
    </source>
</evidence>
<dbReference type="GeneID" id="5027770"/>
<dbReference type="eggNOG" id="ENOG502QU7J">
    <property type="taxonomic scope" value="Eukaryota"/>
</dbReference>
<dbReference type="RefSeq" id="XP_001441997.1">
    <property type="nucleotide sequence ID" value="XM_001441960.1"/>
</dbReference>
<keyword evidence="4" id="KW-0966">Cell projection</keyword>
<dbReference type="Proteomes" id="UP000000600">
    <property type="component" value="Unassembled WGS sequence"/>
</dbReference>
<evidence type="ECO:0000256" key="6">
    <source>
        <dbReference type="ARBA" id="ARBA00044798"/>
    </source>
</evidence>
<dbReference type="GO" id="GO:0060271">
    <property type="term" value="P:cilium assembly"/>
    <property type="evidence" value="ECO:0000318"/>
    <property type="project" value="GO_Central"/>
</dbReference>
<evidence type="ECO:0000313" key="11">
    <source>
        <dbReference type="Proteomes" id="UP000000600"/>
    </source>
</evidence>
<dbReference type="EMBL" id="CT868196">
    <property type="protein sequence ID" value="CAK74600.1"/>
    <property type="molecule type" value="Genomic_DNA"/>
</dbReference>
<reference evidence="10 11" key="1">
    <citation type="journal article" date="2006" name="Nature">
        <title>Global trends of whole-genome duplications revealed by the ciliate Paramecium tetraurelia.</title>
        <authorList>
            <consortium name="Genoscope"/>
            <person name="Aury J.-M."/>
            <person name="Jaillon O."/>
            <person name="Duret L."/>
            <person name="Noel B."/>
            <person name="Jubin C."/>
            <person name="Porcel B.M."/>
            <person name="Segurens B."/>
            <person name="Daubin V."/>
            <person name="Anthouard V."/>
            <person name="Aiach N."/>
            <person name="Arnaiz O."/>
            <person name="Billaut A."/>
            <person name="Beisson J."/>
            <person name="Blanc I."/>
            <person name="Bouhouche K."/>
            <person name="Camara F."/>
            <person name="Duharcourt S."/>
            <person name="Guigo R."/>
            <person name="Gogendeau D."/>
            <person name="Katinka M."/>
            <person name="Keller A.-M."/>
            <person name="Kissmehl R."/>
            <person name="Klotz C."/>
            <person name="Koll F."/>
            <person name="Le Moue A."/>
            <person name="Lepere C."/>
            <person name="Malinsky S."/>
            <person name="Nowacki M."/>
            <person name="Nowak J.K."/>
            <person name="Plattner H."/>
            <person name="Poulain J."/>
            <person name="Ruiz F."/>
            <person name="Serrano V."/>
            <person name="Zagulski M."/>
            <person name="Dessen P."/>
            <person name="Betermier M."/>
            <person name="Weissenbach J."/>
            <person name="Scarpelli C."/>
            <person name="Schachter V."/>
            <person name="Sperling L."/>
            <person name="Meyer E."/>
            <person name="Cohen J."/>
            <person name="Wincker P."/>
        </authorList>
    </citation>
    <scope>NUCLEOTIDE SEQUENCE [LARGE SCALE GENOMIC DNA]</scope>
    <source>
        <strain evidence="10 11">Stock d4-2</strain>
    </source>
</reference>
<comment type="subcellular location">
    <subcellularLocation>
        <location evidence="1">Cell projection</location>
        <location evidence="1">Cilium</location>
    </subcellularLocation>
</comment>
<dbReference type="Pfam" id="PF13870">
    <property type="entry name" value="CCDC113_CCDC96_CC"/>
    <property type="match status" value="1"/>
</dbReference>
<evidence type="ECO:0000256" key="7">
    <source>
        <dbReference type="SAM" id="Coils"/>
    </source>
</evidence>
<dbReference type="AlphaFoldDB" id="A0CUY3"/>
<sequence length="366" mass="43247">MIQEQQQGITEEEKELILIEELSQKLEGLYKDMEQIRRENLLFESYIMRNSKDLQREEEAEDKKQKTKKKDKPIDKKVELSINVQTMQLTNEEKYEIAQFESDTLKKNIEEGRIRSDQILETLRAILEETDKAITEIRKDAFDFQREILFAGENTRTGKIEAERIEKYFKEKLAQKDAQIEKYKQKKANIEQQITKTSNQIQKKEEMGDDLKFIDFHQLQIENKKYVKQIDEKNKKLLGLKIATGKISSVLIEERNLLQNEIDQCNKLIQEIDDKNKKTAKTQEQTKKVKRQIASLTEKKKKFAIQLEQVNNATNEDIPKAMTYVLQKRKEEELVYKIRNTNRKIEIAELAYQKACKAIGINPQKL</sequence>
<keyword evidence="11" id="KW-1185">Reference proteome</keyword>
<keyword evidence="3 7" id="KW-0175">Coiled coil</keyword>
<dbReference type="GO" id="GO:0005930">
    <property type="term" value="C:axoneme"/>
    <property type="evidence" value="ECO:0000318"/>
    <property type="project" value="GO_Central"/>
</dbReference>
<evidence type="ECO:0000256" key="4">
    <source>
        <dbReference type="ARBA" id="ARBA00023273"/>
    </source>
</evidence>
<feature type="compositionally biased region" description="Basic and acidic residues" evidence="8">
    <location>
        <begin position="53"/>
        <end position="64"/>
    </location>
</feature>
<feature type="coiled-coil region" evidence="7">
    <location>
        <begin position="173"/>
        <end position="313"/>
    </location>
</feature>
<dbReference type="GO" id="GO:0036064">
    <property type="term" value="C:ciliary basal body"/>
    <property type="evidence" value="ECO:0000318"/>
    <property type="project" value="GO_Central"/>
</dbReference>
<evidence type="ECO:0000313" key="10">
    <source>
        <dbReference type="EMBL" id="CAK74600.1"/>
    </source>
</evidence>